<proteinExistence type="predicted"/>
<dbReference type="AlphaFoldDB" id="A0AA38TY97"/>
<keyword evidence="2" id="KW-1133">Transmembrane helix</keyword>
<feature type="region of interest" description="Disordered" evidence="1">
    <location>
        <begin position="145"/>
        <end position="199"/>
    </location>
</feature>
<keyword evidence="2" id="KW-0472">Membrane</keyword>
<feature type="transmembrane region" description="Helical" evidence="2">
    <location>
        <begin position="91"/>
        <end position="116"/>
    </location>
</feature>
<dbReference type="Proteomes" id="UP001163798">
    <property type="component" value="Unassembled WGS sequence"/>
</dbReference>
<keyword evidence="2" id="KW-0812">Transmembrane</keyword>
<organism evidence="3 4">
    <name type="scientific">Lentinula aff. detonsa</name>
    <dbReference type="NCBI Taxonomy" id="2804958"/>
    <lineage>
        <taxon>Eukaryota</taxon>
        <taxon>Fungi</taxon>
        <taxon>Dikarya</taxon>
        <taxon>Basidiomycota</taxon>
        <taxon>Agaricomycotina</taxon>
        <taxon>Agaricomycetes</taxon>
        <taxon>Agaricomycetidae</taxon>
        <taxon>Agaricales</taxon>
        <taxon>Marasmiineae</taxon>
        <taxon>Omphalotaceae</taxon>
        <taxon>Lentinula</taxon>
    </lineage>
</organism>
<sequence>MSSDSLDSGSPVVVNASNFGERSEIDNFVFDLSDPHWKSGNHLLVITSIQQSAEFIISNKVVLAGADFPSSSLSSSPSDKPQLLVSSTSKIIIGAIFGGILTVLALLAGLLACLLVRRRRKQKTAHYRATIQPFVIESYRPAVRSARQKRPRKSSMLKPAQLSPTSAPTEAPQPQPDMSSTPMTVRFGPFPSYTTNPRD</sequence>
<accession>A0AA38TY97</accession>
<feature type="compositionally biased region" description="Basic residues" evidence="1">
    <location>
        <begin position="146"/>
        <end position="155"/>
    </location>
</feature>
<gene>
    <name evidence="3" type="ORF">GGU10DRAFT_372117</name>
</gene>
<comment type="caution">
    <text evidence="3">The sequence shown here is derived from an EMBL/GenBank/DDBJ whole genome shotgun (WGS) entry which is preliminary data.</text>
</comment>
<evidence type="ECO:0000313" key="4">
    <source>
        <dbReference type="Proteomes" id="UP001163798"/>
    </source>
</evidence>
<keyword evidence="4" id="KW-1185">Reference proteome</keyword>
<evidence type="ECO:0000256" key="2">
    <source>
        <dbReference type="SAM" id="Phobius"/>
    </source>
</evidence>
<protein>
    <submittedName>
        <fullName evidence="3">Uncharacterized protein</fullName>
    </submittedName>
</protein>
<reference evidence="3" key="1">
    <citation type="submission" date="2022-08" db="EMBL/GenBank/DDBJ databases">
        <authorList>
            <consortium name="DOE Joint Genome Institute"/>
            <person name="Min B."/>
            <person name="Riley R."/>
            <person name="Sierra-Patev S."/>
            <person name="Naranjo-Ortiz M."/>
            <person name="Looney B."/>
            <person name="Konkel Z."/>
            <person name="Slot J.C."/>
            <person name="Sakamoto Y."/>
            <person name="Steenwyk J.L."/>
            <person name="Rokas A."/>
            <person name="Carro J."/>
            <person name="Camarero S."/>
            <person name="Ferreira P."/>
            <person name="Molpeceres G."/>
            <person name="Ruiz-Duenas F.J."/>
            <person name="Serrano A."/>
            <person name="Henrissat B."/>
            <person name="Drula E."/>
            <person name="Hughes K.W."/>
            <person name="Mata J.L."/>
            <person name="Ishikawa N.K."/>
            <person name="Vargas-Isla R."/>
            <person name="Ushijima S."/>
            <person name="Smith C.A."/>
            <person name="Ahrendt S."/>
            <person name="Andreopoulos W."/>
            <person name="He G."/>
            <person name="Labutti K."/>
            <person name="Lipzen A."/>
            <person name="Ng V."/>
            <person name="Sandor L."/>
            <person name="Barry K."/>
            <person name="Martinez A.T."/>
            <person name="Xiao Y."/>
            <person name="Gibbons J.G."/>
            <person name="Terashima K."/>
            <person name="Hibbett D.S."/>
            <person name="Grigoriev I.V."/>
        </authorList>
    </citation>
    <scope>NUCLEOTIDE SEQUENCE</scope>
    <source>
        <strain evidence="3">TFB10291</strain>
    </source>
</reference>
<dbReference type="EMBL" id="MU793260">
    <property type="protein sequence ID" value="KAJ3789462.1"/>
    <property type="molecule type" value="Genomic_DNA"/>
</dbReference>
<evidence type="ECO:0000313" key="3">
    <source>
        <dbReference type="EMBL" id="KAJ3789462.1"/>
    </source>
</evidence>
<name>A0AA38TY97_9AGAR</name>
<evidence type="ECO:0000256" key="1">
    <source>
        <dbReference type="SAM" id="MobiDB-lite"/>
    </source>
</evidence>